<feature type="transmembrane region" description="Helical" evidence="10">
    <location>
        <begin position="134"/>
        <end position="151"/>
    </location>
</feature>
<dbReference type="RefSeq" id="WP_009501881.1">
    <property type="nucleotide sequence ID" value="NZ_ANIN01000002.1"/>
</dbReference>
<feature type="transmembrane region" description="Helical" evidence="10">
    <location>
        <begin position="426"/>
        <end position="446"/>
    </location>
</feature>
<keyword evidence="3" id="KW-0050">Antiport</keyword>
<dbReference type="GO" id="GO:0006811">
    <property type="term" value="P:monoatomic ion transport"/>
    <property type="evidence" value="ECO:0007669"/>
    <property type="project" value="UniProtKB-KW"/>
</dbReference>
<keyword evidence="2" id="KW-0813">Transport</keyword>
<sequence length="457" mass="50100">MQILKKPSKRQDLQQLFLLTLPILITQICQSGLGLIDTIMAGRVSALDLSGVAIGSGLWLPVMLLAVGVLLATTPLIGEVIGQNQREKIPFITQQSLWLAVLIGFIGIVIVNQMHHLFALMGVPDHIQPIAKEYLFGIGFGFPAVGLYTTLRCYTETLKHPTVVMIISVIGLVLNIPINYAFIYGIDWLGLPAFGGAGCGYASAVCLWLNLVMLIGYLSFSKHKDFSQYRFFKQFSLPKTVQLAKQLAIGIPIGCSIFFEVSAFSLASLIISPLGEIALASHQVTLSISSQLFMLPFSVAIALTILVSSRYGAKDYASLKQIKLLGVMVATSLALITMTFTAVFRTQLPKFFSDNPQVIDKASLLLYFALAYQLFDAWQVSFAGILRGLQDTSVPMFITLFCYWGVAIPLGAYLVRFTDMGAKGVWIGLVMALGLASILLGSRLLWQQKTLKTRWLL</sequence>
<evidence type="ECO:0000256" key="5">
    <source>
        <dbReference type="ARBA" id="ARBA00022692"/>
    </source>
</evidence>
<gene>
    <name evidence="11" type="ORF">MOMA_07191</name>
</gene>
<dbReference type="Proteomes" id="UP000023795">
    <property type="component" value="Unassembled WGS sequence"/>
</dbReference>
<reference evidence="11 12" key="1">
    <citation type="journal article" date="2013" name="Genome Announc.">
        <title>Genome Sequence of Moraxella macacae 0408225, a Novel Bacterial Species Isolated from a Cynomolgus Macaque with Epistaxis.</title>
        <authorList>
            <person name="Ladner J.T."/>
            <person name="Whitehouse C.A."/>
            <person name="Koroleva G.I."/>
            <person name="Palacios G.F."/>
        </authorList>
    </citation>
    <scope>NUCLEOTIDE SEQUENCE [LARGE SCALE GENOMIC DNA]</scope>
    <source>
        <strain evidence="11 12">0408225</strain>
    </source>
</reference>
<dbReference type="PIRSF" id="PIRSF006603">
    <property type="entry name" value="DinF"/>
    <property type="match status" value="1"/>
</dbReference>
<evidence type="ECO:0000256" key="2">
    <source>
        <dbReference type="ARBA" id="ARBA00022448"/>
    </source>
</evidence>
<feature type="transmembrane region" description="Helical" evidence="10">
    <location>
        <begin position="16"/>
        <end position="36"/>
    </location>
</feature>
<feature type="transmembrane region" description="Helical" evidence="10">
    <location>
        <begin position="291"/>
        <end position="312"/>
    </location>
</feature>
<protein>
    <recommendedName>
        <fullName evidence="9">Multidrug-efflux transporter</fullName>
    </recommendedName>
</protein>
<evidence type="ECO:0000256" key="8">
    <source>
        <dbReference type="ARBA" id="ARBA00023136"/>
    </source>
</evidence>
<accession>L2F793</accession>
<evidence type="ECO:0000256" key="3">
    <source>
        <dbReference type="ARBA" id="ARBA00022449"/>
    </source>
</evidence>
<dbReference type="CDD" id="cd13131">
    <property type="entry name" value="MATE_NorM_like"/>
    <property type="match status" value="1"/>
</dbReference>
<dbReference type="STRING" id="1230338.MOMA_07191"/>
<evidence type="ECO:0000256" key="4">
    <source>
        <dbReference type="ARBA" id="ARBA00022475"/>
    </source>
</evidence>
<dbReference type="PATRIC" id="fig|1230338.3.peg.1530"/>
<dbReference type="eggNOG" id="COG0534">
    <property type="taxonomic scope" value="Bacteria"/>
</dbReference>
<dbReference type="InterPro" id="IPR048279">
    <property type="entry name" value="MdtK-like"/>
</dbReference>
<keyword evidence="5 10" id="KW-0812">Transmembrane</keyword>
<dbReference type="PANTHER" id="PTHR43298">
    <property type="entry name" value="MULTIDRUG RESISTANCE PROTEIN NORM-RELATED"/>
    <property type="match status" value="1"/>
</dbReference>
<feature type="transmembrane region" description="Helical" evidence="10">
    <location>
        <begin position="56"/>
        <end position="77"/>
    </location>
</feature>
<dbReference type="AlphaFoldDB" id="L2F793"/>
<evidence type="ECO:0000256" key="10">
    <source>
        <dbReference type="SAM" id="Phobius"/>
    </source>
</evidence>
<dbReference type="PANTHER" id="PTHR43298:SF2">
    <property type="entry name" value="FMN_FAD EXPORTER YEEO-RELATED"/>
    <property type="match status" value="1"/>
</dbReference>
<evidence type="ECO:0000256" key="1">
    <source>
        <dbReference type="ARBA" id="ARBA00004429"/>
    </source>
</evidence>
<dbReference type="EMBL" id="ANIN01000002">
    <property type="protein sequence ID" value="ELA08328.1"/>
    <property type="molecule type" value="Genomic_DNA"/>
</dbReference>
<feature type="transmembrane region" description="Helical" evidence="10">
    <location>
        <begin position="201"/>
        <end position="220"/>
    </location>
</feature>
<evidence type="ECO:0000256" key="7">
    <source>
        <dbReference type="ARBA" id="ARBA00023065"/>
    </source>
</evidence>
<dbReference type="OrthoDB" id="9780160at2"/>
<evidence type="ECO:0000256" key="9">
    <source>
        <dbReference type="ARBA" id="ARBA00031636"/>
    </source>
</evidence>
<feature type="transmembrane region" description="Helical" evidence="10">
    <location>
        <begin position="364"/>
        <end position="386"/>
    </location>
</feature>
<dbReference type="NCBIfam" id="TIGR00797">
    <property type="entry name" value="matE"/>
    <property type="match status" value="1"/>
</dbReference>
<dbReference type="InterPro" id="IPR002528">
    <property type="entry name" value="MATE_fam"/>
</dbReference>
<feature type="transmembrane region" description="Helical" evidence="10">
    <location>
        <begin position="247"/>
        <end position="271"/>
    </location>
</feature>
<comment type="subcellular location">
    <subcellularLocation>
        <location evidence="1">Cell inner membrane</location>
        <topology evidence="1">Multi-pass membrane protein</topology>
    </subcellularLocation>
</comment>
<dbReference type="GO" id="GO:0005886">
    <property type="term" value="C:plasma membrane"/>
    <property type="evidence" value="ECO:0007669"/>
    <property type="project" value="UniProtKB-SubCell"/>
</dbReference>
<keyword evidence="7" id="KW-0406">Ion transport</keyword>
<organism evidence="11 12">
    <name type="scientific">Moraxella macacae 0408225</name>
    <dbReference type="NCBI Taxonomy" id="1230338"/>
    <lineage>
        <taxon>Bacteria</taxon>
        <taxon>Pseudomonadati</taxon>
        <taxon>Pseudomonadota</taxon>
        <taxon>Gammaproteobacteria</taxon>
        <taxon>Moraxellales</taxon>
        <taxon>Moraxellaceae</taxon>
        <taxon>Moraxella</taxon>
    </lineage>
</organism>
<dbReference type="InterPro" id="IPR050222">
    <property type="entry name" value="MATE_MdtK"/>
</dbReference>
<keyword evidence="4" id="KW-1003">Cell membrane</keyword>
<keyword evidence="8 10" id="KW-0472">Membrane</keyword>
<feature type="transmembrane region" description="Helical" evidence="10">
    <location>
        <begin position="393"/>
        <end position="414"/>
    </location>
</feature>
<keyword evidence="6 10" id="KW-1133">Transmembrane helix</keyword>
<comment type="caution">
    <text evidence="11">The sequence shown here is derived from an EMBL/GenBank/DDBJ whole genome shotgun (WGS) entry which is preliminary data.</text>
</comment>
<dbReference type="GO" id="GO:0015297">
    <property type="term" value="F:antiporter activity"/>
    <property type="evidence" value="ECO:0007669"/>
    <property type="project" value="UniProtKB-KW"/>
</dbReference>
<feature type="transmembrane region" description="Helical" evidence="10">
    <location>
        <begin position="324"/>
        <end position="344"/>
    </location>
</feature>
<proteinExistence type="predicted"/>
<feature type="transmembrane region" description="Helical" evidence="10">
    <location>
        <begin position="163"/>
        <end position="186"/>
    </location>
</feature>
<dbReference type="Pfam" id="PF01554">
    <property type="entry name" value="MatE"/>
    <property type="match status" value="2"/>
</dbReference>
<evidence type="ECO:0000313" key="11">
    <source>
        <dbReference type="EMBL" id="ELA08328.1"/>
    </source>
</evidence>
<evidence type="ECO:0000313" key="12">
    <source>
        <dbReference type="Proteomes" id="UP000023795"/>
    </source>
</evidence>
<evidence type="ECO:0000256" key="6">
    <source>
        <dbReference type="ARBA" id="ARBA00022989"/>
    </source>
</evidence>
<keyword evidence="12" id="KW-1185">Reference proteome</keyword>
<dbReference type="GO" id="GO:0042910">
    <property type="term" value="F:xenobiotic transmembrane transporter activity"/>
    <property type="evidence" value="ECO:0007669"/>
    <property type="project" value="InterPro"/>
</dbReference>
<name>L2F793_9GAMM</name>
<feature type="transmembrane region" description="Helical" evidence="10">
    <location>
        <begin position="97"/>
        <end position="114"/>
    </location>
</feature>